<protein>
    <submittedName>
        <fullName evidence="3">Uncharacterized protein</fullName>
    </submittedName>
</protein>
<evidence type="ECO:0000259" key="2">
    <source>
        <dbReference type="Pfam" id="PF25155"/>
    </source>
</evidence>
<dbReference type="Pfam" id="PF25155">
    <property type="entry name" value="NTF2_YvbJ"/>
    <property type="match status" value="1"/>
</dbReference>
<proteinExistence type="predicted"/>
<keyword evidence="4" id="KW-1185">Reference proteome</keyword>
<dbReference type="Pfam" id="PF22820">
    <property type="entry name" value="TcaA_3rd_4th"/>
    <property type="match status" value="1"/>
</dbReference>
<accession>A0ABY5U1Z9</accession>
<reference evidence="3" key="1">
    <citation type="submission" date="2022-08" db="EMBL/GenBank/DDBJ databases">
        <title>The complete genome sequence of the thermophilic bacterium Laceyella sacchari FBKL4.010 reveals the basis for tetramethylpyrazine biosynthesis in Moutai-flavor Daqu.</title>
        <authorList>
            <person name="Li D."/>
            <person name="Huang W."/>
            <person name="Wang C."/>
            <person name="Qiu S."/>
        </authorList>
    </citation>
    <scope>NUCLEOTIDE SEQUENCE</scope>
    <source>
        <strain evidence="3">FBKL4.014</strain>
    </source>
</reference>
<gene>
    <name evidence="3" type="ORF">NYR52_00110</name>
</gene>
<dbReference type="Proteomes" id="UP001058650">
    <property type="component" value="Chromosome"/>
</dbReference>
<dbReference type="RefSeq" id="WP_259436060.1">
    <property type="nucleotide sequence ID" value="NZ_CP103866.1"/>
</dbReference>
<feature type="domain" description="TcaA 4th" evidence="1">
    <location>
        <begin position="171"/>
        <end position="249"/>
    </location>
</feature>
<evidence type="ECO:0000313" key="3">
    <source>
        <dbReference type="EMBL" id="UWE03672.1"/>
    </source>
</evidence>
<name>A0ABY5U1Z9_LACSH</name>
<dbReference type="InterPro" id="IPR054530">
    <property type="entry name" value="TcaA_4th"/>
</dbReference>
<sequence>MKSLIEPDDNKMEVTDKQLANIVKYAHQHNDYFQATQSDLYFQIELQEGPDYDVEELASMDGPTVGEMANQSDFYLKAKDYFFFKTYSIGMKPYYLHLQTNEAGASLKVEGKEVFKTTENRKEFTFGPLMPGVYQTSVEKKYPYANLTETNEVEMIGNPEHQGVSSLRLSGETVTIQSYFNDTLVYINGKPLGKQVKDLDNYNQYTRSGEFGPVVFNGTIKIRGERQFPWGKSQSFEQALDNNATSIDITPNPFITKEQQKVVQDVINTFAKQYIEAHVTGNPNVLTVADDSFRSGISNYIHTAISVGSTFKGKALGTRIDLDHANLSFENGLYRVKIPVEFHQTFIELNKYSTNTTPEEKYDKQEVTLTYNEKTKTWIVTDSESGYFTDDVFNGKNTVKSVFK</sequence>
<evidence type="ECO:0000313" key="4">
    <source>
        <dbReference type="Proteomes" id="UP001058650"/>
    </source>
</evidence>
<evidence type="ECO:0000259" key="1">
    <source>
        <dbReference type="Pfam" id="PF22820"/>
    </source>
</evidence>
<feature type="domain" description="YvbJ-like NTF2-like" evidence="2">
    <location>
        <begin position="263"/>
        <end position="384"/>
    </location>
</feature>
<dbReference type="EMBL" id="CP103866">
    <property type="protein sequence ID" value="UWE03672.1"/>
    <property type="molecule type" value="Genomic_DNA"/>
</dbReference>
<dbReference type="PANTHER" id="PTHR40038">
    <property type="entry name" value="MEMBRANE-ASSOCIATED PROTEIN TCAA"/>
    <property type="match status" value="1"/>
</dbReference>
<dbReference type="InterPro" id="IPR056902">
    <property type="entry name" value="NTF2_YvbJ"/>
</dbReference>
<dbReference type="PANTHER" id="PTHR40038:SF1">
    <property type="entry name" value="MEMBRANE-ASSOCIATED PROTEIN TCAA"/>
    <property type="match status" value="1"/>
</dbReference>
<organism evidence="3 4">
    <name type="scientific">Laceyella sacchari</name>
    <name type="common">Thermoactinomyces thalpophilus</name>
    <dbReference type="NCBI Taxonomy" id="37482"/>
    <lineage>
        <taxon>Bacteria</taxon>
        <taxon>Bacillati</taxon>
        <taxon>Bacillota</taxon>
        <taxon>Bacilli</taxon>
        <taxon>Bacillales</taxon>
        <taxon>Thermoactinomycetaceae</taxon>
        <taxon>Laceyella</taxon>
    </lineage>
</organism>